<reference evidence="2" key="1">
    <citation type="submission" date="2018-05" db="EMBL/GenBank/DDBJ databases">
        <authorList>
            <person name="Lanie J.A."/>
            <person name="Ng W.-L."/>
            <person name="Kazmierczak K.M."/>
            <person name="Andrzejewski T.M."/>
            <person name="Davidsen T.M."/>
            <person name="Wayne K.J."/>
            <person name="Tettelin H."/>
            <person name="Glass J.I."/>
            <person name="Rusch D."/>
            <person name="Podicherti R."/>
            <person name="Tsui H.-C.T."/>
            <person name="Winkler M.E."/>
        </authorList>
    </citation>
    <scope>NUCLEOTIDE SEQUENCE</scope>
</reference>
<gene>
    <name evidence="2" type="ORF">METZ01_LOCUS327564</name>
</gene>
<dbReference type="Pfam" id="PF01863">
    <property type="entry name" value="YgjP-like"/>
    <property type="match status" value="1"/>
</dbReference>
<feature type="non-terminal residue" evidence="2">
    <location>
        <position position="239"/>
    </location>
</feature>
<evidence type="ECO:0000313" key="2">
    <source>
        <dbReference type="EMBL" id="SVC74710.1"/>
    </source>
</evidence>
<dbReference type="EMBL" id="UINC01108535">
    <property type="protein sequence ID" value="SVC74710.1"/>
    <property type="molecule type" value="Genomic_DNA"/>
</dbReference>
<sequence length="239" mass="27967">MFYSTSHRSDLPKARLYQRFSKKAKRISMRASVRLGVEIVVPLSAREKDVKSAIEKNRLWLDKQLTRIDKERTLLRPSSVYLRASAEHHSITYSESGTAKSLLVPSNSELKILENNDYEPFKPSELLQEWLHRKARSHLSVLISTYATRIGKSYRKLRIARQRTLWGSCSSKRTISLNRNLMFFSPVVVNYVLIHELMHLDVLDHSEQFWDLVRKEVPDTDLIRSRLRYEADNLVPSWA</sequence>
<name>A0A382PPJ6_9ZZZZ</name>
<dbReference type="PANTHER" id="PTHR30399">
    <property type="entry name" value="UNCHARACTERIZED PROTEIN YGJP"/>
    <property type="match status" value="1"/>
</dbReference>
<accession>A0A382PPJ6</accession>
<feature type="domain" description="YgjP-like metallopeptidase" evidence="1">
    <location>
        <begin position="26"/>
        <end position="228"/>
    </location>
</feature>
<evidence type="ECO:0000259" key="1">
    <source>
        <dbReference type="Pfam" id="PF01863"/>
    </source>
</evidence>
<proteinExistence type="predicted"/>
<dbReference type="InterPro" id="IPR002725">
    <property type="entry name" value="YgjP-like_metallopeptidase"/>
</dbReference>
<dbReference type="CDD" id="cd07344">
    <property type="entry name" value="M48_yhfN_like"/>
    <property type="match status" value="1"/>
</dbReference>
<organism evidence="2">
    <name type="scientific">marine metagenome</name>
    <dbReference type="NCBI Taxonomy" id="408172"/>
    <lineage>
        <taxon>unclassified sequences</taxon>
        <taxon>metagenomes</taxon>
        <taxon>ecological metagenomes</taxon>
    </lineage>
</organism>
<dbReference type="PANTHER" id="PTHR30399:SF1">
    <property type="entry name" value="UTP PYROPHOSPHATASE"/>
    <property type="match status" value="1"/>
</dbReference>
<dbReference type="InterPro" id="IPR053136">
    <property type="entry name" value="UTP_pyrophosphatase-like"/>
</dbReference>
<protein>
    <recommendedName>
        <fullName evidence="1">YgjP-like metallopeptidase domain-containing protein</fullName>
    </recommendedName>
</protein>
<dbReference type="AlphaFoldDB" id="A0A382PPJ6"/>
<dbReference type="Gene3D" id="3.30.2010.10">
    <property type="entry name" value="Metalloproteases ('zincins'), catalytic domain"/>
    <property type="match status" value="1"/>
</dbReference>